<dbReference type="GO" id="GO:0006915">
    <property type="term" value="P:apoptotic process"/>
    <property type="evidence" value="ECO:0007669"/>
    <property type="project" value="TreeGrafter"/>
</dbReference>
<comment type="similarity">
    <text evidence="2">Belongs to the RELT family.</text>
</comment>
<feature type="compositionally biased region" description="Low complexity" evidence="7">
    <location>
        <begin position="133"/>
        <end position="144"/>
    </location>
</feature>
<evidence type="ECO:0000256" key="9">
    <source>
        <dbReference type="SAM" id="SignalP"/>
    </source>
</evidence>
<dbReference type="InterPro" id="IPR022333">
    <property type="entry name" value="TNFR_19-like"/>
</dbReference>
<evidence type="ECO:0000313" key="10">
    <source>
        <dbReference type="Ensembl" id="ENSACDP00005023229.1"/>
    </source>
</evidence>
<keyword evidence="4 8" id="KW-0812">Transmembrane</keyword>
<proteinExistence type="inferred from homology"/>
<feature type="region of interest" description="Disordered" evidence="7">
    <location>
        <begin position="133"/>
        <end position="152"/>
    </location>
</feature>
<evidence type="ECO:0000256" key="7">
    <source>
        <dbReference type="SAM" id="MobiDB-lite"/>
    </source>
</evidence>
<dbReference type="Ensembl" id="ENSACDT00005027783.1">
    <property type="protein sequence ID" value="ENSACDP00005023229.1"/>
    <property type="gene ID" value="ENSACDG00005016851.1"/>
</dbReference>
<sequence length="408" mass="41182">MRWWLVAVLGVSTASSPLAGALLRPRHGCRTGSIHPSPLFPPAQACGSAQTCRPCPPGAFSPGDAPCAPHTRCHAANRLLLAPGTAAADSRCGGCWFGGEPRGRCLPCSAAPPSTPGCPGGCRTVLSGARAGSAAAAPRGPAGSNGTREARPEEAAAAQSAVLAIVPIFCAMGLLGILVCNLLKKKGYHCTAHKETDPGAGTGDSVYQIEDANEDTIGVLVRLITEKKENAAALEELLKEHHSAQLVAPGCKPAYKGGGHGGGAALGLGACRAWGGRGLGYGCPSALGGFSPGETARRCAGLFTLKPTDGSSQIYPALSGLSSGVQAFSGIYFSRPNRFLVFFRKGLVGWEVLGEGGQAQRDGTEVAPPPRDHGSPSPPRAAPPRPGSGTAPSPCDTPGGPQISPAAG</sequence>
<comment type="subcellular location">
    <subcellularLocation>
        <location evidence="1">Cell membrane</location>
        <topology evidence="1">Single-pass membrane protein</topology>
    </subcellularLocation>
</comment>
<keyword evidence="6 8" id="KW-0472">Membrane</keyword>
<evidence type="ECO:0000256" key="3">
    <source>
        <dbReference type="ARBA" id="ARBA00022475"/>
    </source>
</evidence>
<reference evidence="10" key="1">
    <citation type="submission" date="2025-08" db="UniProtKB">
        <authorList>
            <consortium name="Ensembl"/>
        </authorList>
    </citation>
    <scope>IDENTIFICATION</scope>
</reference>
<dbReference type="GO" id="GO:0005886">
    <property type="term" value="C:plasma membrane"/>
    <property type="evidence" value="ECO:0007669"/>
    <property type="project" value="UniProtKB-SubCell"/>
</dbReference>
<accession>A0A8B9ERD0</accession>
<dbReference type="Pfam" id="PF12606">
    <property type="entry name" value="RELT"/>
    <property type="match status" value="1"/>
</dbReference>
<feature type="region of interest" description="Disordered" evidence="7">
    <location>
        <begin position="356"/>
        <end position="408"/>
    </location>
</feature>
<feature type="transmembrane region" description="Helical" evidence="8">
    <location>
        <begin position="161"/>
        <end position="183"/>
    </location>
</feature>
<feature type="compositionally biased region" description="Pro residues" evidence="7">
    <location>
        <begin position="376"/>
        <end position="386"/>
    </location>
</feature>
<keyword evidence="5 8" id="KW-1133">Transmembrane helix</keyword>
<keyword evidence="11" id="KW-1185">Reference proteome</keyword>
<dbReference type="Proteomes" id="UP000694521">
    <property type="component" value="Unplaced"/>
</dbReference>
<feature type="chain" id="PRO_5034219561" evidence="9">
    <location>
        <begin position="22"/>
        <end position="408"/>
    </location>
</feature>
<feature type="signal peptide" evidence="9">
    <location>
        <begin position="1"/>
        <end position="21"/>
    </location>
</feature>
<reference evidence="10" key="2">
    <citation type="submission" date="2025-09" db="UniProtKB">
        <authorList>
            <consortium name="Ensembl"/>
        </authorList>
    </citation>
    <scope>IDENTIFICATION</scope>
</reference>
<name>A0A8B9ERD0_ANSCY</name>
<dbReference type="PANTHER" id="PTHR47397">
    <property type="entry name" value="TUMOR NECROSIS FACTOR RECEPTOR SUPERFAMILY MEMBER 19L"/>
    <property type="match status" value="1"/>
</dbReference>
<evidence type="ECO:0000256" key="2">
    <source>
        <dbReference type="ARBA" id="ARBA00008688"/>
    </source>
</evidence>
<evidence type="ECO:0000313" key="11">
    <source>
        <dbReference type="Proteomes" id="UP000694521"/>
    </source>
</evidence>
<protein>
    <submittedName>
        <fullName evidence="10">RELT TNF receptor</fullName>
    </submittedName>
</protein>
<evidence type="ECO:0000256" key="1">
    <source>
        <dbReference type="ARBA" id="ARBA00004162"/>
    </source>
</evidence>
<keyword evidence="9" id="KW-0732">Signal</keyword>
<dbReference type="InterPro" id="IPR022248">
    <property type="entry name" value="TNF_rcpt_RELT"/>
</dbReference>
<dbReference type="Gene3D" id="2.10.50.10">
    <property type="entry name" value="Tumor Necrosis Factor Receptor, subunit A, domain 2"/>
    <property type="match status" value="1"/>
</dbReference>
<organism evidence="10 11">
    <name type="scientific">Anser cygnoides</name>
    <name type="common">Swan goose</name>
    <dbReference type="NCBI Taxonomy" id="8845"/>
    <lineage>
        <taxon>Eukaryota</taxon>
        <taxon>Metazoa</taxon>
        <taxon>Chordata</taxon>
        <taxon>Craniata</taxon>
        <taxon>Vertebrata</taxon>
        <taxon>Euteleostomi</taxon>
        <taxon>Archelosauria</taxon>
        <taxon>Archosauria</taxon>
        <taxon>Dinosauria</taxon>
        <taxon>Saurischia</taxon>
        <taxon>Theropoda</taxon>
        <taxon>Coelurosauria</taxon>
        <taxon>Aves</taxon>
        <taxon>Neognathae</taxon>
        <taxon>Galloanserae</taxon>
        <taxon>Anseriformes</taxon>
        <taxon>Anatidae</taxon>
        <taxon>Anserinae</taxon>
        <taxon>Anser</taxon>
    </lineage>
</organism>
<evidence type="ECO:0000256" key="8">
    <source>
        <dbReference type="SAM" id="Phobius"/>
    </source>
</evidence>
<keyword evidence="3" id="KW-1003">Cell membrane</keyword>
<evidence type="ECO:0000256" key="5">
    <source>
        <dbReference type="ARBA" id="ARBA00022989"/>
    </source>
</evidence>
<evidence type="ECO:0000256" key="4">
    <source>
        <dbReference type="ARBA" id="ARBA00022692"/>
    </source>
</evidence>
<dbReference type="AlphaFoldDB" id="A0A8B9ERD0"/>
<dbReference type="PANTHER" id="PTHR47397:SF1">
    <property type="entry name" value="TUMOR NECROSIS FACTOR RECEPTOR SUPERFAMILY MEMBER 19L"/>
    <property type="match status" value="1"/>
</dbReference>
<dbReference type="PRINTS" id="PR01970">
    <property type="entry name" value="TNFACTORR19L"/>
</dbReference>
<evidence type="ECO:0000256" key="6">
    <source>
        <dbReference type="ARBA" id="ARBA00023136"/>
    </source>
</evidence>